<dbReference type="PANTHER" id="PTHR45766">
    <property type="entry name" value="DNA ANNEALING HELICASE AND ENDONUCLEASE ZRANB3 FAMILY MEMBER"/>
    <property type="match status" value="1"/>
</dbReference>
<dbReference type="GO" id="GO:0005524">
    <property type="term" value="F:ATP binding"/>
    <property type="evidence" value="ECO:0007669"/>
    <property type="project" value="InterPro"/>
</dbReference>
<dbReference type="GO" id="GO:0016787">
    <property type="term" value="F:hydrolase activity"/>
    <property type="evidence" value="ECO:0007669"/>
    <property type="project" value="UniProtKB-KW"/>
</dbReference>
<proteinExistence type="predicted"/>
<dbReference type="AlphaFoldDB" id="A0A3P3T9X2"/>
<dbReference type="PANTHER" id="PTHR45766:SF6">
    <property type="entry name" value="SWI_SNF-RELATED MATRIX-ASSOCIATED ACTIN-DEPENDENT REGULATOR OF CHROMATIN SUBFAMILY A-LIKE PROTEIN 1"/>
    <property type="match status" value="1"/>
</dbReference>
<dbReference type="InterPro" id="IPR014001">
    <property type="entry name" value="Helicase_ATP-bd"/>
</dbReference>
<feature type="domain" description="Helicase ATP-binding" evidence="3">
    <location>
        <begin position="118"/>
        <end position="271"/>
    </location>
</feature>
<keyword evidence="4" id="KW-0067">ATP-binding</keyword>
<dbReference type="Pfam" id="PF00176">
    <property type="entry name" value="SNF2-rel_dom"/>
    <property type="match status" value="1"/>
</dbReference>
<dbReference type="RefSeq" id="WP_128635939.1">
    <property type="nucleotide sequence ID" value="NZ_RRCN01000002.1"/>
</dbReference>
<name>A0A3P3T9X2_9BACL</name>
<keyword evidence="1" id="KW-0378">Hydrolase</keyword>
<keyword evidence="5" id="KW-1185">Reference proteome</keyword>
<dbReference type="Proteomes" id="UP000267017">
    <property type="component" value="Unassembled WGS sequence"/>
</dbReference>
<evidence type="ECO:0000256" key="2">
    <source>
        <dbReference type="SAM" id="Coils"/>
    </source>
</evidence>
<organism evidence="4 5">
    <name type="scientific">Paenibacillus oralis</name>
    <dbReference type="NCBI Taxonomy" id="2490856"/>
    <lineage>
        <taxon>Bacteria</taxon>
        <taxon>Bacillati</taxon>
        <taxon>Bacillota</taxon>
        <taxon>Bacilli</taxon>
        <taxon>Bacillales</taxon>
        <taxon>Paenibacillaceae</taxon>
        <taxon>Paenibacillus</taxon>
    </lineage>
</organism>
<dbReference type="Gene3D" id="3.40.50.10810">
    <property type="entry name" value="Tandem AAA-ATPase domain"/>
    <property type="match status" value="1"/>
</dbReference>
<dbReference type="GO" id="GO:0031297">
    <property type="term" value="P:replication fork processing"/>
    <property type="evidence" value="ECO:0007669"/>
    <property type="project" value="TreeGrafter"/>
</dbReference>
<evidence type="ECO:0000259" key="3">
    <source>
        <dbReference type="PROSITE" id="PS51192"/>
    </source>
</evidence>
<evidence type="ECO:0000256" key="1">
    <source>
        <dbReference type="ARBA" id="ARBA00022801"/>
    </source>
</evidence>
<dbReference type="GO" id="GO:0004386">
    <property type="term" value="F:helicase activity"/>
    <property type="evidence" value="ECO:0007669"/>
    <property type="project" value="UniProtKB-KW"/>
</dbReference>
<dbReference type="InterPro" id="IPR038718">
    <property type="entry name" value="SNF2-like_sf"/>
</dbReference>
<dbReference type="InterPro" id="IPR027417">
    <property type="entry name" value="P-loop_NTPase"/>
</dbReference>
<dbReference type="SUPFAM" id="SSF52540">
    <property type="entry name" value="P-loop containing nucleoside triphosphate hydrolases"/>
    <property type="match status" value="2"/>
</dbReference>
<comment type="caution">
    <text evidence="4">The sequence shown here is derived from an EMBL/GenBank/DDBJ whole genome shotgun (WGS) entry which is preliminary data.</text>
</comment>
<dbReference type="PROSITE" id="PS51192">
    <property type="entry name" value="HELICASE_ATP_BIND_1"/>
    <property type="match status" value="1"/>
</dbReference>
<keyword evidence="4" id="KW-0347">Helicase</keyword>
<dbReference type="OrthoDB" id="9760715at2"/>
<dbReference type="SMART" id="SM00487">
    <property type="entry name" value="DEXDc"/>
    <property type="match status" value="1"/>
</dbReference>
<dbReference type="EMBL" id="RRCN01000002">
    <property type="protein sequence ID" value="RRJ54855.1"/>
    <property type="molecule type" value="Genomic_DNA"/>
</dbReference>
<reference evidence="4 5" key="1">
    <citation type="submission" date="2018-11" db="EMBL/GenBank/DDBJ databases">
        <title>Genome sequencing of Paenibacillus sp. KCOM 3021 (= ChDC PVNT-B20).</title>
        <authorList>
            <person name="Kook J.-K."/>
            <person name="Park S.-N."/>
            <person name="Lim Y.K."/>
        </authorList>
    </citation>
    <scope>NUCLEOTIDE SEQUENCE [LARGE SCALE GENOMIC DNA]</scope>
    <source>
        <strain evidence="4 5">KCOM 3021</strain>
    </source>
</reference>
<evidence type="ECO:0000313" key="5">
    <source>
        <dbReference type="Proteomes" id="UP000267017"/>
    </source>
</evidence>
<sequence>MKKTFGSLALVNSQWKLSDIMPHVAIRLKQLFPRIPKWQTGTYTFPNDTNHCADLSWFLSRYPMKMSEEDLTLLESRRVRYERELAIMEEILRPDYEPSPRNGLREGQELRHYQYQAIDLALARKSLLLGDDLGLGKTYEAAGMLLDPRTLPAAVVVQTHLQGQWKEKIEKFTTLKVHKIKGTRPYDLPPADIYLFKYSQLLGWIDTFGDGFFKAVVYDEIQELRTGTKSGKGEAAKKLSDASQYRLGLSATPIYNFGIEIWNIMQYLDDGILGSFDEFIREWCINDKQVRDPVALGAFLREQNILLRRTKKDVGQQLPPINTIIEYVESDKATLKSVEDLARQLAIKTTIGSFMERGRAGRELDLLMRHATGVSKAMGVAQYAKILLEADIPILLAGWHRDVYDIWLRELADYRPAMYTGSESEKQKAESVRRFLAGETNVFIISLRSGAGLDGLQHRCSTILFGELDWSPKVHEQLVGRLDREGQMEQITAIYLNVDEGSDPPMVELLGLKSTQASGIVDPGCQFEPKHSDKTRIQALAEQYLSKKKKAPKELSHFSKQLIG</sequence>
<protein>
    <submittedName>
        <fullName evidence="4">ATP-dependent helicase</fullName>
    </submittedName>
</protein>
<dbReference type="Gene3D" id="3.40.50.300">
    <property type="entry name" value="P-loop containing nucleotide triphosphate hydrolases"/>
    <property type="match status" value="1"/>
</dbReference>
<keyword evidence="4" id="KW-0547">Nucleotide-binding</keyword>
<keyword evidence="2" id="KW-0175">Coiled coil</keyword>
<feature type="coiled-coil region" evidence="2">
    <location>
        <begin position="64"/>
        <end position="91"/>
    </location>
</feature>
<evidence type="ECO:0000313" key="4">
    <source>
        <dbReference type="EMBL" id="RRJ54855.1"/>
    </source>
</evidence>
<accession>A0A3P3T9X2</accession>
<dbReference type="GO" id="GO:0006281">
    <property type="term" value="P:DNA repair"/>
    <property type="evidence" value="ECO:0007669"/>
    <property type="project" value="TreeGrafter"/>
</dbReference>
<gene>
    <name evidence="4" type="ORF">EHV15_35365</name>
</gene>
<dbReference type="InterPro" id="IPR000330">
    <property type="entry name" value="SNF2_N"/>
</dbReference>